<proteinExistence type="predicted"/>
<reference evidence="2 3" key="1">
    <citation type="submission" date="2022-01" db="EMBL/GenBank/DDBJ databases">
        <title>Alkalihalobacillus sp. EGI L200015, a novel bacterium isolated from a salt lake sediment.</title>
        <authorList>
            <person name="Gao L."/>
            <person name="Fang B.-Z."/>
            <person name="Li W.-J."/>
        </authorList>
    </citation>
    <scope>NUCLEOTIDE SEQUENCE [LARGE SCALE GENOMIC DNA]</scope>
    <source>
        <strain evidence="2 3">KCTC 12718</strain>
    </source>
</reference>
<dbReference type="EMBL" id="JAKIJS010000001">
    <property type="protein sequence ID" value="MCF6136807.1"/>
    <property type="molecule type" value="Genomic_DNA"/>
</dbReference>
<dbReference type="Pfam" id="PF13472">
    <property type="entry name" value="Lipase_GDSL_2"/>
    <property type="match status" value="1"/>
</dbReference>
<keyword evidence="3" id="KW-1185">Reference proteome</keyword>
<dbReference type="InterPro" id="IPR045136">
    <property type="entry name" value="Iah1-like"/>
</dbReference>
<evidence type="ECO:0000313" key="3">
    <source>
        <dbReference type="Proteomes" id="UP001649381"/>
    </source>
</evidence>
<dbReference type="Gene3D" id="3.40.50.1110">
    <property type="entry name" value="SGNH hydrolase"/>
    <property type="match status" value="1"/>
</dbReference>
<dbReference type="PANTHER" id="PTHR14209:SF19">
    <property type="entry name" value="ISOAMYL ACETATE-HYDROLYZING ESTERASE 1 HOMOLOG"/>
    <property type="match status" value="1"/>
</dbReference>
<gene>
    <name evidence="2" type="ORF">L2716_03630</name>
</gene>
<protein>
    <submittedName>
        <fullName evidence="2">GDSL-type esterase/lipase family protein</fullName>
    </submittedName>
</protein>
<sequence>MPTLVCFGDSLTAKEESLEGYERLTPRLRKQLTDWTIVNSGVSGETTRAALARLQDDVLRHSPELVTILFGSNDASEHRRINLQEYERNLEVMIDRINPKKTILISPPPIIEDSQDKRSNEDLARYAESARRIASKRGCYFIDLWTYFSKNRLYEKMLIEDGLHFNERAYLFFSELVYDQIKSIYAKAV</sequence>
<dbReference type="RefSeq" id="WP_236331875.1">
    <property type="nucleotide sequence ID" value="NZ_JAKIJS010000001.1"/>
</dbReference>
<evidence type="ECO:0000259" key="1">
    <source>
        <dbReference type="Pfam" id="PF13472"/>
    </source>
</evidence>
<comment type="caution">
    <text evidence="2">The sequence shown here is derived from an EMBL/GenBank/DDBJ whole genome shotgun (WGS) entry which is preliminary data.</text>
</comment>
<dbReference type="InterPro" id="IPR013830">
    <property type="entry name" value="SGNH_hydro"/>
</dbReference>
<evidence type="ECO:0000313" key="2">
    <source>
        <dbReference type="EMBL" id="MCF6136807.1"/>
    </source>
</evidence>
<name>A0ABS9GZ48_9BACL</name>
<dbReference type="SUPFAM" id="SSF52266">
    <property type="entry name" value="SGNH hydrolase"/>
    <property type="match status" value="1"/>
</dbReference>
<dbReference type="PANTHER" id="PTHR14209">
    <property type="entry name" value="ISOAMYL ACETATE-HYDROLYZING ESTERASE 1"/>
    <property type="match status" value="1"/>
</dbReference>
<organism evidence="2 3">
    <name type="scientific">Pseudalkalibacillus berkeleyi</name>
    <dbReference type="NCBI Taxonomy" id="1069813"/>
    <lineage>
        <taxon>Bacteria</taxon>
        <taxon>Bacillati</taxon>
        <taxon>Bacillota</taxon>
        <taxon>Bacilli</taxon>
        <taxon>Bacillales</taxon>
        <taxon>Fictibacillaceae</taxon>
        <taxon>Pseudalkalibacillus</taxon>
    </lineage>
</organism>
<accession>A0ABS9GZ48</accession>
<dbReference type="InterPro" id="IPR036514">
    <property type="entry name" value="SGNH_hydro_sf"/>
</dbReference>
<dbReference type="Proteomes" id="UP001649381">
    <property type="component" value="Unassembled WGS sequence"/>
</dbReference>
<feature type="domain" description="SGNH hydrolase-type esterase" evidence="1">
    <location>
        <begin position="6"/>
        <end position="170"/>
    </location>
</feature>